<dbReference type="RefSeq" id="WP_179440613.1">
    <property type="nucleotide sequence ID" value="NZ_BAAALK010000001.1"/>
</dbReference>
<keyword evidence="1" id="KW-0472">Membrane</keyword>
<feature type="transmembrane region" description="Helical" evidence="1">
    <location>
        <begin position="204"/>
        <end position="222"/>
    </location>
</feature>
<keyword evidence="1" id="KW-0812">Transmembrane</keyword>
<name>A0A7Z0J272_9MICC</name>
<reference evidence="2 3" key="1">
    <citation type="submission" date="2020-07" db="EMBL/GenBank/DDBJ databases">
        <title>Sequencing the genomes of 1000 actinobacteria strains.</title>
        <authorList>
            <person name="Klenk H.-P."/>
        </authorList>
    </citation>
    <scope>NUCLEOTIDE SEQUENCE [LARGE SCALE GENOMIC DNA]</scope>
    <source>
        <strain evidence="2 3">DSM 15664</strain>
    </source>
</reference>
<evidence type="ECO:0000256" key="1">
    <source>
        <dbReference type="SAM" id="Phobius"/>
    </source>
</evidence>
<proteinExistence type="predicted"/>
<gene>
    <name evidence="2" type="ORF">HNR11_000063</name>
</gene>
<evidence type="ECO:0000313" key="2">
    <source>
        <dbReference type="EMBL" id="NYJ15529.1"/>
    </source>
</evidence>
<comment type="caution">
    <text evidence="2">The sequence shown here is derived from an EMBL/GenBank/DDBJ whole genome shotgun (WGS) entry which is preliminary data.</text>
</comment>
<organism evidence="2 3">
    <name type="scientific">Nesterenkonia sandarakina</name>
    <dbReference type="NCBI Taxonomy" id="272918"/>
    <lineage>
        <taxon>Bacteria</taxon>
        <taxon>Bacillati</taxon>
        <taxon>Actinomycetota</taxon>
        <taxon>Actinomycetes</taxon>
        <taxon>Micrococcales</taxon>
        <taxon>Micrococcaceae</taxon>
        <taxon>Nesterenkonia</taxon>
    </lineage>
</organism>
<dbReference type="EMBL" id="JACCFQ010000001">
    <property type="protein sequence ID" value="NYJ15529.1"/>
    <property type="molecule type" value="Genomic_DNA"/>
</dbReference>
<keyword evidence="1" id="KW-1133">Transmembrane helix</keyword>
<sequence length="318" mass="33518">MVEGVIHMRQVLSVLSLLLAALLAAAALAGFQTNQLLREEEPIRQIAGELPQQDGFSELVSETLLTRLESELPGALTSLLGDRADSVVDSIVASMLENEQVDEAWDQTLQDTRSGYTAQLETLFDEGTTGEASDLDLAVDLSPMAEAITGPLREGLDSALGWLPFLDTSSFEFLAPEVVVDVEATIAEGADPYTWALLAEVSKHWLVLAALAGVLAAVGLLLGPGRSRWVALTLGGLLGVGLGLWIALTVAAPEFGPVADQAAAPLVEQLQQRFTDWAQPAWWIFSAAAGAVVVVGLLGSVAARSRPAVTPASTRDTV</sequence>
<protein>
    <submittedName>
        <fullName evidence="2">Uncharacterized protein</fullName>
    </submittedName>
</protein>
<accession>A0A7Z0J272</accession>
<feature type="transmembrane region" description="Helical" evidence="1">
    <location>
        <begin position="281"/>
        <end position="303"/>
    </location>
</feature>
<evidence type="ECO:0000313" key="3">
    <source>
        <dbReference type="Proteomes" id="UP000560069"/>
    </source>
</evidence>
<dbReference type="Proteomes" id="UP000560069">
    <property type="component" value="Unassembled WGS sequence"/>
</dbReference>
<dbReference type="AlphaFoldDB" id="A0A7Z0J272"/>
<keyword evidence="3" id="KW-1185">Reference proteome</keyword>
<feature type="transmembrane region" description="Helical" evidence="1">
    <location>
        <begin position="229"/>
        <end position="248"/>
    </location>
</feature>